<dbReference type="Ensembl" id="ENSOCUT00000021323.2">
    <property type="protein sequence ID" value="ENSOCUP00000045836.1"/>
    <property type="gene ID" value="ENSOCUG00000027196.2"/>
</dbReference>
<dbReference type="PANTHER" id="PTHR13551:SF1">
    <property type="entry name" value="MEMBRANE PROTEIN BRI3"/>
    <property type="match status" value="1"/>
</dbReference>
<keyword evidence="6 12" id="KW-1133">Transmembrane helix</keyword>
<dbReference type="Bgee" id="ENSOCUG00000027196">
    <property type="expression patterns" value="Expressed in heart and 14 other cell types or tissues"/>
</dbReference>
<reference evidence="13" key="3">
    <citation type="submission" date="2025-09" db="UniProtKB">
        <authorList>
            <consortium name="Ensembl"/>
        </authorList>
    </citation>
    <scope>IDENTIFICATION</scope>
    <source>
        <strain evidence="13">Thorbecke</strain>
    </source>
</reference>
<keyword evidence="14" id="KW-1185">Reference proteome</keyword>
<evidence type="ECO:0000256" key="10">
    <source>
        <dbReference type="ARBA" id="ARBA00035449"/>
    </source>
</evidence>
<evidence type="ECO:0000313" key="13">
    <source>
        <dbReference type="Ensembl" id="ENSOCUP00000045836.1"/>
    </source>
</evidence>
<evidence type="ECO:0000256" key="6">
    <source>
        <dbReference type="ARBA" id="ARBA00022989"/>
    </source>
</evidence>
<evidence type="ECO:0000313" key="14">
    <source>
        <dbReference type="Proteomes" id="UP000001811"/>
    </source>
</evidence>
<dbReference type="Proteomes" id="UP000001811">
    <property type="component" value="Unplaced"/>
</dbReference>
<dbReference type="GO" id="GO:0048471">
    <property type="term" value="C:perinuclear region of cytoplasm"/>
    <property type="evidence" value="ECO:0007669"/>
    <property type="project" value="UniProtKB-SubCell"/>
</dbReference>
<reference evidence="13 14" key="1">
    <citation type="journal article" date="2011" name="Nature">
        <title>A high-resolution map of human evolutionary constraint using 29 mammals.</title>
        <authorList>
            <person name="Lindblad-Toh K."/>
            <person name="Garber M."/>
            <person name="Zuk O."/>
            <person name="Lin M.F."/>
            <person name="Parker B.J."/>
            <person name="Washietl S."/>
            <person name="Kheradpour P."/>
            <person name="Ernst J."/>
            <person name="Jordan G."/>
            <person name="Mauceli E."/>
            <person name="Ward L.D."/>
            <person name="Lowe C.B."/>
            <person name="Holloway A.K."/>
            <person name="Clamp M."/>
            <person name="Gnerre S."/>
            <person name="Alfoldi J."/>
            <person name="Beal K."/>
            <person name="Chang J."/>
            <person name="Clawson H."/>
            <person name="Cuff J."/>
            <person name="Di Palma F."/>
            <person name="Fitzgerald S."/>
            <person name="Flicek P."/>
            <person name="Guttman M."/>
            <person name="Hubisz M.J."/>
            <person name="Jaffe D.B."/>
            <person name="Jungreis I."/>
            <person name="Kent W.J."/>
            <person name="Kostka D."/>
            <person name="Lara M."/>
            <person name="Martins A.L."/>
            <person name="Massingham T."/>
            <person name="Moltke I."/>
            <person name="Raney B.J."/>
            <person name="Rasmussen M.D."/>
            <person name="Robinson J."/>
            <person name="Stark A."/>
            <person name="Vilella A.J."/>
            <person name="Wen J."/>
            <person name="Xie X."/>
            <person name="Zody M.C."/>
            <person name="Baldwin J."/>
            <person name="Bloom T."/>
            <person name="Chin C.W."/>
            <person name="Heiman D."/>
            <person name="Nicol R."/>
            <person name="Nusbaum C."/>
            <person name="Young S."/>
            <person name="Wilkinson J."/>
            <person name="Worley K.C."/>
            <person name="Kovar C.L."/>
            <person name="Muzny D.M."/>
            <person name="Gibbs R.A."/>
            <person name="Cree A."/>
            <person name="Dihn H.H."/>
            <person name="Fowler G."/>
            <person name="Jhangiani S."/>
            <person name="Joshi V."/>
            <person name="Lee S."/>
            <person name="Lewis L.R."/>
            <person name="Nazareth L.V."/>
            <person name="Okwuonu G."/>
            <person name="Santibanez J."/>
            <person name="Warren W.C."/>
            <person name="Mardis E.R."/>
            <person name="Weinstock G.M."/>
            <person name="Wilson R.K."/>
            <person name="Delehaunty K."/>
            <person name="Dooling D."/>
            <person name="Fronik C."/>
            <person name="Fulton L."/>
            <person name="Fulton B."/>
            <person name="Graves T."/>
            <person name="Minx P."/>
            <person name="Sodergren E."/>
            <person name="Birney E."/>
            <person name="Margulies E.H."/>
            <person name="Herrero J."/>
            <person name="Green E.D."/>
            <person name="Haussler D."/>
            <person name="Siepel A."/>
            <person name="Goldman N."/>
            <person name="Pollard K.S."/>
            <person name="Pedersen J.S."/>
            <person name="Lander E.S."/>
            <person name="Kellis M."/>
        </authorList>
    </citation>
    <scope>NUCLEOTIDE SEQUENCE [LARGE SCALE GENOMIC DNA]</scope>
    <source>
        <strain evidence="14">Thorbecke</strain>
    </source>
</reference>
<dbReference type="GO" id="GO:0005765">
    <property type="term" value="C:lysosomal membrane"/>
    <property type="evidence" value="ECO:0007669"/>
    <property type="project" value="UniProtKB-SubCell"/>
</dbReference>
<evidence type="ECO:0000256" key="4">
    <source>
        <dbReference type="ARBA" id="ARBA00022490"/>
    </source>
</evidence>
<evidence type="ECO:0000256" key="11">
    <source>
        <dbReference type="ARBA" id="ARBA00046593"/>
    </source>
</evidence>
<comment type="similarity">
    <text evidence="3">Belongs to the BRI3 family.</text>
</comment>
<evidence type="ECO:0000256" key="2">
    <source>
        <dbReference type="ARBA" id="ARBA00004556"/>
    </source>
</evidence>
<organism evidence="13 14">
    <name type="scientific">Oryctolagus cuniculus</name>
    <name type="common">Rabbit</name>
    <dbReference type="NCBI Taxonomy" id="9986"/>
    <lineage>
        <taxon>Eukaryota</taxon>
        <taxon>Metazoa</taxon>
        <taxon>Chordata</taxon>
        <taxon>Craniata</taxon>
        <taxon>Vertebrata</taxon>
        <taxon>Euteleostomi</taxon>
        <taxon>Mammalia</taxon>
        <taxon>Eutheria</taxon>
        <taxon>Euarchontoglires</taxon>
        <taxon>Glires</taxon>
        <taxon>Lagomorpha</taxon>
        <taxon>Leporidae</taxon>
        <taxon>Oryctolagus</taxon>
    </lineage>
</organism>
<feature type="transmembrane region" description="Helical" evidence="12">
    <location>
        <begin position="98"/>
        <end position="120"/>
    </location>
</feature>
<evidence type="ECO:0000256" key="9">
    <source>
        <dbReference type="ARBA" id="ARBA00035284"/>
    </source>
</evidence>
<keyword evidence="5 12" id="KW-0812">Transmembrane</keyword>
<dbReference type="PANTHER" id="PTHR13551">
    <property type="entry name" value="BRAIN PROTEIN I3"/>
    <property type="match status" value="1"/>
</dbReference>
<dbReference type="InParanoid" id="A0A5F9DJ90"/>
<sequence>MNESWPGKRQGLRVGERKALCVERRRPRETFACGPHGYSTIPTAPPPQPYPYLVTVLPTHHPRVYNHHSQAVTRYPANSIEVVGSCLVCRVGVLEDCFTFLGIFWAIILLPFGFICCFALKKRRCPNCGATFA</sequence>
<keyword evidence="7 12" id="KW-0472">Membrane</keyword>
<proteinExistence type="inferred from homology"/>
<reference evidence="13" key="2">
    <citation type="submission" date="2025-08" db="UniProtKB">
        <authorList>
            <consortium name="Ensembl"/>
        </authorList>
    </citation>
    <scope>IDENTIFICATION</scope>
    <source>
        <strain evidence="13">Thorbecke</strain>
    </source>
</reference>
<dbReference type="InterPro" id="IPR019317">
    <property type="entry name" value="BRI3"/>
</dbReference>
<protein>
    <recommendedName>
        <fullName evidence="9">Membrane protein BRI3</fullName>
    </recommendedName>
    <alternativeName>
        <fullName evidence="10">Brain protein I3</fullName>
    </alternativeName>
</protein>
<comment type="subunit">
    <text evidence="11">Interacts with BRI3BP. Interacts with MGAT1 and IFITM3.</text>
</comment>
<keyword evidence="8" id="KW-0458">Lysosome</keyword>
<keyword evidence="4" id="KW-0963">Cytoplasm</keyword>
<evidence type="ECO:0000256" key="7">
    <source>
        <dbReference type="ARBA" id="ARBA00023136"/>
    </source>
</evidence>
<dbReference type="AlphaFoldDB" id="A0A5F9DJ90"/>
<dbReference type="GeneTree" id="ENSGT00940000167990"/>
<evidence type="ECO:0000256" key="3">
    <source>
        <dbReference type="ARBA" id="ARBA00008090"/>
    </source>
</evidence>
<name>A0A5F9DJ90_RABIT</name>
<evidence type="ECO:0000256" key="12">
    <source>
        <dbReference type="SAM" id="Phobius"/>
    </source>
</evidence>
<comment type="subcellular location">
    <subcellularLocation>
        <location evidence="2">Cytoplasm</location>
        <location evidence="2">Perinuclear region</location>
    </subcellularLocation>
    <subcellularLocation>
        <location evidence="1">Lysosome membrane</location>
        <topology evidence="1">Multi-pass membrane protein</topology>
    </subcellularLocation>
</comment>
<dbReference type="Pfam" id="PF10164">
    <property type="entry name" value="BRI3"/>
    <property type="match status" value="1"/>
</dbReference>
<evidence type="ECO:0000256" key="5">
    <source>
        <dbReference type="ARBA" id="ARBA00022692"/>
    </source>
</evidence>
<evidence type="ECO:0000256" key="1">
    <source>
        <dbReference type="ARBA" id="ARBA00004155"/>
    </source>
</evidence>
<dbReference type="FunCoup" id="A0A5F9DJ90">
    <property type="interactions" value="36"/>
</dbReference>
<accession>A0A5F9DJ90</accession>
<evidence type="ECO:0000256" key="8">
    <source>
        <dbReference type="ARBA" id="ARBA00023228"/>
    </source>
</evidence>